<proteinExistence type="predicted"/>
<reference evidence="1" key="1">
    <citation type="submission" date="2014-09" db="EMBL/GenBank/DDBJ databases">
        <authorList>
            <person name="Magalhaes I.L.F."/>
            <person name="Oliveira U."/>
            <person name="Santos F.R."/>
            <person name="Vidigal T.H.D.A."/>
            <person name="Brescovit A.D."/>
            <person name="Santos A.J."/>
        </authorList>
    </citation>
    <scope>NUCLEOTIDE SEQUENCE</scope>
    <source>
        <tissue evidence="1">Shoot tissue taken approximately 20 cm above the soil surface</tissue>
    </source>
</reference>
<protein>
    <submittedName>
        <fullName evidence="1">Uncharacterized protein</fullName>
    </submittedName>
</protein>
<organism evidence="1">
    <name type="scientific">Arundo donax</name>
    <name type="common">Giant reed</name>
    <name type="synonym">Donax arundinaceus</name>
    <dbReference type="NCBI Taxonomy" id="35708"/>
    <lineage>
        <taxon>Eukaryota</taxon>
        <taxon>Viridiplantae</taxon>
        <taxon>Streptophyta</taxon>
        <taxon>Embryophyta</taxon>
        <taxon>Tracheophyta</taxon>
        <taxon>Spermatophyta</taxon>
        <taxon>Magnoliopsida</taxon>
        <taxon>Liliopsida</taxon>
        <taxon>Poales</taxon>
        <taxon>Poaceae</taxon>
        <taxon>PACMAD clade</taxon>
        <taxon>Arundinoideae</taxon>
        <taxon>Arundineae</taxon>
        <taxon>Arundo</taxon>
    </lineage>
</organism>
<accession>A0A0A9BJX2</accession>
<sequence length="28" mass="3194">MYCFDLVVVVEAINDETGLCVHFNSMML</sequence>
<reference evidence="1" key="2">
    <citation type="journal article" date="2015" name="Data Brief">
        <title>Shoot transcriptome of the giant reed, Arundo donax.</title>
        <authorList>
            <person name="Barrero R.A."/>
            <person name="Guerrero F.D."/>
            <person name="Moolhuijzen P."/>
            <person name="Goolsby J.A."/>
            <person name="Tidwell J."/>
            <person name="Bellgard S.E."/>
            <person name="Bellgard M.I."/>
        </authorList>
    </citation>
    <scope>NUCLEOTIDE SEQUENCE</scope>
    <source>
        <tissue evidence="1">Shoot tissue taken approximately 20 cm above the soil surface</tissue>
    </source>
</reference>
<dbReference type="EMBL" id="GBRH01233621">
    <property type="protein sequence ID" value="JAD64274.1"/>
    <property type="molecule type" value="Transcribed_RNA"/>
</dbReference>
<name>A0A0A9BJX2_ARUDO</name>
<dbReference type="AlphaFoldDB" id="A0A0A9BJX2"/>
<evidence type="ECO:0000313" key="1">
    <source>
        <dbReference type="EMBL" id="JAD64274.1"/>
    </source>
</evidence>